<dbReference type="InterPro" id="IPR011704">
    <property type="entry name" value="ATPase_dyneun-rel_AAA"/>
</dbReference>
<dbReference type="Proteomes" id="UP000235104">
    <property type="component" value="Unassembled WGS sequence"/>
</dbReference>
<organism evidence="2 3">
    <name type="scientific">Corynebacterium hesseae</name>
    <dbReference type="NCBI Taxonomy" id="2913502"/>
    <lineage>
        <taxon>Bacteria</taxon>
        <taxon>Bacillati</taxon>
        <taxon>Actinomycetota</taxon>
        <taxon>Actinomycetes</taxon>
        <taxon>Mycobacteriales</taxon>
        <taxon>Corynebacteriaceae</taxon>
        <taxon>Corynebacterium</taxon>
    </lineage>
</organism>
<keyword evidence="3" id="KW-1185">Reference proteome</keyword>
<dbReference type="SMART" id="SM00382">
    <property type="entry name" value="AAA"/>
    <property type="match status" value="1"/>
</dbReference>
<sequence>MENLGEFALNPQVTDSRLAADLRIAHELAPIVENLVGEGRSIIDPSITIWTPEAAIEVRERLVKDPIVGTSMTQWEKLDVQLKGASKEVTLLAAELVFLREHVLLNARSSTRSNHIELVLSRLNKDVEIPPIMWEWINRKSGVAGLKAGRAFNGEMWRHVSWMAGFVEKFREQSEPERRAILRDPAKLQDFMLDLDIDDRPDIRNIMQFLLFPEAFEAISAQGLKERIVGELCSMIGGRSGETPQAIDRDLYSIRAAISEEVEGEFGFWTPAVFALWNEEESEEPQRRNYWLYDPGDSQQRWNEFMSKGLIGFGWDGLEDFGAYPDRAAIEAEMQKDDSVKVSRNQPQAVWEFQREIQVGDIVFARRGKNKILGRGVVASAPRYEKSRRAFKNVRDVKWEFTGEWEYALNANQKSLTRITDKRGLIEQLDALFAVEREDELSPVSSVKAYTDKEFLNEVFFTRHQFDRLLSLIGRKKNVILTGPPGVGKTYVARRIAFADMEERDSSRIEQIQFHQSYSYEDFMMGFRPNKDGGFDLVNGPFYAFCEKAREDPDRHFFFIIDEINRGNVSKIFGELLMLIESDKRGQGLRLIYNDEIFSVPENVYLIGTMNTADRSLAVMDHALRRRFGFFNMPPAFESAGFQAWKAAQESESLDALVRAITALNGVIADDPRLGRGFAIGHSYIVQGSSGDETEDDWLYSVVEDDLVPLLEEYWFDEPELVDSWSSRLRAAVE</sequence>
<accession>A0ABU9UHQ8</accession>
<dbReference type="InterPro" id="IPR052934">
    <property type="entry name" value="Methyl-DNA_Rec/Restrict_Enz"/>
</dbReference>
<dbReference type="InterPro" id="IPR027417">
    <property type="entry name" value="P-loop_NTPase"/>
</dbReference>
<evidence type="ECO:0000313" key="2">
    <source>
        <dbReference type="EMBL" id="MEM5985758.1"/>
    </source>
</evidence>
<reference evidence="2" key="1">
    <citation type="submission" date="2017-12" db="EMBL/GenBank/DDBJ databases">
        <authorList>
            <person name="Thomas-White K."/>
            <person name="Wolfe A.J."/>
        </authorList>
    </citation>
    <scope>NUCLEOTIDE SEQUENCE</scope>
    <source>
        <strain evidence="2">UMB0043</strain>
    </source>
</reference>
<dbReference type="RefSeq" id="WP_101735922.1">
    <property type="nucleotide sequence ID" value="NZ_PKHR02000015.1"/>
</dbReference>
<evidence type="ECO:0000313" key="3">
    <source>
        <dbReference type="Proteomes" id="UP000235104"/>
    </source>
</evidence>
<comment type="caution">
    <text evidence="2">The sequence shown here is derived from an EMBL/GenBank/DDBJ whole genome shotgun (WGS) entry which is preliminary data.</text>
</comment>
<dbReference type="PANTHER" id="PTHR37291">
    <property type="entry name" value="5-METHYLCYTOSINE-SPECIFIC RESTRICTION ENZYME B"/>
    <property type="match status" value="1"/>
</dbReference>
<protein>
    <submittedName>
        <fullName evidence="2">AAA family ATPase</fullName>
    </submittedName>
</protein>
<feature type="domain" description="AAA+ ATPase" evidence="1">
    <location>
        <begin position="475"/>
        <end position="634"/>
    </location>
</feature>
<evidence type="ECO:0000259" key="1">
    <source>
        <dbReference type="SMART" id="SM00382"/>
    </source>
</evidence>
<dbReference type="InterPro" id="IPR003593">
    <property type="entry name" value="AAA+_ATPase"/>
</dbReference>
<gene>
    <name evidence="2" type="ORF">CYJ44_006275</name>
</gene>
<dbReference type="CDD" id="cd00009">
    <property type="entry name" value="AAA"/>
    <property type="match status" value="1"/>
</dbReference>
<dbReference type="EMBL" id="PKHR02000015">
    <property type="protein sequence ID" value="MEM5985758.1"/>
    <property type="molecule type" value="Genomic_DNA"/>
</dbReference>
<dbReference type="PANTHER" id="PTHR37291:SF1">
    <property type="entry name" value="TYPE IV METHYL-DIRECTED RESTRICTION ENZYME ECOKMCRB SUBUNIT"/>
    <property type="match status" value="1"/>
</dbReference>
<dbReference type="SUPFAM" id="SSF52540">
    <property type="entry name" value="P-loop containing nucleoside triphosphate hydrolases"/>
    <property type="match status" value="1"/>
</dbReference>
<proteinExistence type="predicted"/>
<dbReference type="Gene3D" id="3.40.50.300">
    <property type="entry name" value="P-loop containing nucleotide triphosphate hydrolases"/>
    <property type="match status" value="1"/>
</dbReference>
<name>A0ABU9UHQ8_9CORY</name>
<dbReference type="Pfam" id="PF07728">
    <property type="entry name" value="AAA_5"/>
    <property type="match status" value="1"/>
</dbReference>